<dbReference type="InterPro" id="IPR004827">
    <property type="entry name" value="bZIP"/>
</dbReference>
<evidence type="ECO:0000313" key="3">
    <source>
        <dbReference type="EMBL" id="KAK3793817.1"/>
    </source>
</evidence>
<feature type="compositionally biased region" description="Polar residues" evidence="1">
    <location>
        <begin position="286"/>
        <end position="307"/>
    </location>
</feature>
<dbReference type="AlphaFoldDB" id="A0AAE1E4K8"/>
<dbReference type="SUPFAM" id="SSF57959">
    <property type="entry name" value="Leucine zipper domain"/>
    <property type="match status" value="1"/>
</dbReference>
<feature type="region of interest" description="Disordered" evidence="1">
    <location>
        <begin position="113"/>
        <end position="140"/>
    </location>
</feature>
<feature type="domain" description="BZIP" evidence="2">
    <location>
        <begin position="25"/>
        <end position="76"/>
    </location>
</feature>
<dbReference type="CDD" id="cd14686">
    <property type="entry name" value="bZIP"/>
    <property type="match status" value="1"/>
</dbReference>
<dbReference type="Proteomes" id="UP001283361">
    <property type="component" value="Unassembled WGS sequence"/>
</dbReference>
<name>A0AAE1E4K8_9GAST</name>
<accession>A0AAE1E4K8</accession>
<feature type="region of interest" description="Disordered" evidence="1">
    <location>
        <begin position="1"/>
        <end position="44"/>
    </location>
</feature>
<protein>
    <recommendedName>
        <fullName evidence="2">BZIP domain-containing protein</fullName>
    </recommendedName>
</protein>
<feature type="compositionally biased region" description="Basic residues" evidence="1">
    <location>
        <begin position="1"/>
        <end position="16"/>
    </location>
</feature>
<organism evidence="3 4">
    <name type="scientific">Elysia crispata</name>
    <name type="common">lettuce slug</name>
    <dbReference type="NCBI Taxonomy" id="231223"/>
    <lineage>
        <taxon>Eukaryota</taxon>
        <taxon>Metazoa</taxon>
        <taxon>Spiralia</taxon>
        <taxon>Lophotrochozoa</taxon>
        <taxon>Mollusca</taxon>
        <taxon>Gastropoda</taxon>
        <taxon>Heterobranchia</taxon>
        <taxon>Euthyneura</taxon>
        <taxon>Panpulmonata</taxon>
        <taxon>Sacoglossa</taxon>
        <taxon>Placobranchoidea</taxon>
        <taxon>Plakobranchidae</taxon>
        <taxon>Elysia</taxon>
    </lineage>
</organism>
<comment type="caution">
    <text evidence="3">The sequence shown here is derived from an EMBL/GenBank/DDBJ whole genome shotgun (WGS) entry which is preliminary data.</text>
</comment>
<dbReference type="GO" id="GO:0003700">
    <property type="term" value="F:DNA-binding transcription factor activity"/>
    <property type="evidence" value="ECO:0007669"/>
    <property type="project" value="InterPro"/>
</dbReference>
<evidence type="ECO:0000259" key="2">
    <source>
        <dbReference type="Pfam" id="PF00170"/>
    </source>
</evidence>
<gene>
    <name evidence="3" type="ORF">RRG08_011788</name>
</gene>
<dbReference type="EMBL" id="JAWDGP010001174">
    <property type="protein sequence ID" value="KAK3793817.1"/>
    <property type="molecule type" value="Genomic_DNA"/>
</dbReference>
<reference evidence="3" key="1">
    <citation type="journal article" date="2023" name="G3 (Bethesda)">
        <title>A reference genome for the long-term kleptoplast-retaining sea slug Elysia crispata morphotype clarki.</title>
        <authorList>
            <person name="Eastman K.E."/>
            <person name="Pendleton A.L."/>
            <person name="Shaikh M.A."/>
            <person name="Suttiyut T."/>
            <person name="Ogas R."/>
            <person name="Tomko P."/>
            <person name="Gavelis G."/>
            <person name="Widhalm J.R."/>
            <person name="Wisecaver J.H."/>
        </authorList>
    </citation>
    <scope>NUCLEOTIDE SEQUENCE</scope>
    <source>
        <strain evidence="3">ECLA1</strain>
    </source>
</reference>
<dbReference type="Pfam" id="PF00170">
    <property type="entry name" value="bZIP_1"/>
    <property type="match status" value="1"/>
</dbReference>
<dbReference type="InterPro" id="IPR046347">
    <property type="entry name" value="bZIP_sf"/>
</dbReference>
<evidence type="ECO:0000313" key="4">
    <source>
        <dbReference type="Proteomes" id="UP001283361"/>
    </source>
</evidence>
<dbReference type="Gene3D" id="3.30.160.60">
    <property type="entry name" value="Classic Zinc Finger"/>
    <property type="match status" value="1"/>
</dbReference>
<evidence type="ECO:0000256" key="1">
    <source>
        <dbReference type="SAM" id="MobiDB-lite"/>
    </source>
</evidence>
<sequence length="619" mass="67297">MSPPAKKGRPGRKKTSNKADPTTSNELKRQKGCEAARKHRQKKQDELKALEQRNIQIKQQNEGFKQKLKELQKLNALVVNLLQQHIDAGCCLPEDCNECVSLTNQLHENNLSLEQSNNNTDPLESGSPVEANQGSPSPVQCEVYTVSTDPKALFSGEILPDMPQSPPRPQQLMRHQTTSNTARQAFATKKYHKNQTNPSSQISPSGQIVTQNANQMTTPPAQSIAASFHVSAQSQNPVSARAVTSSTLSTQQCHDQVWKLAVLEMNGKSCRVLINEKGQWKRLPEQSETNNDSSSTLLPNEKSNTSAQVWHGQELEKITQKFISTGKMNSTGLRGDFQHLTHTSTATYHENPSGISNLMGNNPLKGKKPDLIDSAHAAVGPILSQHKLNIPPSSFTQDLSMYGIRQKIPFQAKGHALQSQTGESRVVLPVNTHSPSSLGEQHVGGPRIVSQPRDRLSLAHKSMPHLRGENQSPVPLSSCDSSLSNCGSASIVCAPAMLDMMSRSELSSSLQNTLKASFSDAGRSVPQSGPPITNESATAALQGASTSGDLTRILIEKANTRGHQAAISISDTSPQLKLQNQSEMSTVYGNPEMSQGFITSTAYPAIRTNGFDFFLQDLD</sequence>
<feature type="compositionally biased region" description="Basic and acidic residues" evidence="1">
    <location>
        <begin position="26"/>
        <end position="36"/>
    </location>
</feature>
<proteinExistence type="predicted"/>
<keyword evidence="4" id="KW-1185">Reference proteome</keyword>
<feature type="region of interest" description="Disordered" evidence="1">
    <location>
        <begin position="283"/>
        <end position="307"/>
    </location>
</feature>